<keyword evidence="4" id="KW-0418">Kinase</keyword>
<feature type="compositionally biased region" description="Low complexity" evidence="5">
    <location>
        <begin position="26"/>
        <end position="39"/>
    </location>
</feature>
<feature type="domain" description="Histidine kinase" evidence="6">
    <location>
        <begin position="73"/>
        <end position="300"/>
    </location>
</feature>
<comment type="caution">
    <text evidence="7">The sequence shown here is derived from an EMBL/GenBank/DDBJ whole genome shotgun (WGS) entry which is preliminary data.</text>
</comment>
<organism evidence="7 8">
    <name type="scientific">Acidovorax lacteus</name>
    <dbReference type="NCBI Taxonomy" id="1924988"/>
    <lineage>
        <taxon>Bacteria</taxon>
        <taxon>Pseudomonadati</taxon>
        <taxon>Pseudomonadota</taxon>
        <taxon>Betaproteobacteria</taxon>
        <taxon>Burkholderiales</taxon>
        <taxon>Comamonadaceae</taxon>
        <taxon>Acidovorax</taxon>
    </lineage>
</organism>
<evidence type="ECO:0000256" key="1">
    <source>
        <dbReference type="ARBA" id="ARBA00000085"/>
    </source>
</evidence>
<dbReference type="SUPFAM" id="SSF47384">
    <property type="entry name" value="Homodimeric domain of signal transducing histidine kinase"/>
    <property type="match status" value="1"/>
</dbReference>
<keyword evidence="3" id="KW-0808">Transferase</keyword>
<dbReference type="InterPro" id="IPR036890">
    <property type="entry name" value="HATPase_C_sf"/>
</dbReference>
<dbReference type="RefSeq" id="WP_345063184.1">
    <property type="nucleotide sequence ID" value="NZ_BAABEX010000010.1"/>
</dbReference>
<dbReference type="InterPro" id="IPR003594">
    <property type="entry name" value="HATPase_dom"/>
</dbReference>
<dbReference type="Proteomes" id="UP001501788">
    <property type="component" value="Unassembled WGS sequence"/>
</dbReference>
<dbReference type="PANTHER" id="PTHR42878:SF15">
    <property type="entry name" value="BACTERIOPHYTOCHROME"/>
    <property type="match status" value="1"/>
</dbReference>
<dbReference type="EC" id="2.7.13.3" evidence="2"/>
<evidence type="ECO:0000256" key="3">
    <source>
        <dbReference type="ARBA" id="ARBA00022679"/>
    </source>
</evidence>
<accession>A0ABP8L7P7</accession>
<proteinExistence type="predicted"/>
<evidence type="ECO:0000256" key="2">
    <source>
        <dbReference type="ARBA" id="ARBA00012438"/>
    </source>
</evidence>
<evidence type="ECO:0000313" key="8">
    <source>
        <dbReference type="Proteomes" id="UP001501788"/>
    </source>
</evidence>
<evidence type="ECO:0000256" key="4">
    <source>
        <dbReference type="ARBA" id="ARBA00022777"/>
    </source>
</evidence>
<gene>
    <name evidence="7" type="ORF">GCM10023090_16480</name>
</gene>
<dbReference type="InterPro" id="IPR003661">
    <property type="entry name" value="HisK_dim/P_dom"/>
</dbReference>
<dbReference type="InterPro" id="IPR036097">
    <property type="entry name" value="HisK_dim/P_sf"/>
</dbReference>
<dbReference type="SUPFAM" id="SSF55874">
    <property type="entry name" value="ATPase domain of HSP90 chaperone/DNA topoisomerase II/histidine kinase"/>
    <property type="match status" value="1"/>
</dbReference>
<dbReference type="SMART" id="SM00388">
    <property type="entry name" value="HisKA"/>
    <property type="match status" value="1"/>
</dbReference>
<dbReference type="PROSITE" id="PS50109">
    <property type="entry name" value="HIS_KIN"/>
    <property type="match status" value="1"/>
</dbReference>
<dbReference type="SMART" id="SM00387">
    <property type="entry name" value="HATPase_c"/>
    <property type="match status" value="1"/>
</dbReference>
<keyword evidence="8" id="KW-1185">Reference proteome</keyword>
<dbReference type="Gene3D" id="3.30.565.10">
    <property type="entry name" value="Histidine kinase-like ATPase, C-terminal domain"/>
    <property type="match status" value="1"/>
</dbReference>
<feature type="region of interest" description="Disordered" evidence="5">
    <location>
        <begin position="1"/>
        <end position="42"/>
    </location>
</feature>
<dbReference type="InterPro" id="IPR050351">
    <property type="entry name" value="BphY/WalK/GraS-like"/>
</dbReference>
<reference evidence="8" key="1">
    <citation type="journal article" date="2019" name="Int. J. Syst. Evol. Microbiol.">
        <title>The Global Catalogue of Microorganisms (GCM) 10K type strain sequencing project: providing services to taxonomists for standard genome sequencing and annotation.</title>
        <authorList>
            <consortium name="The Broad Institute Genomics Platform"/>
            <consortium name="The Broad Institute Genome Sequencing Center for Infectious Disease"/>
            <person name="Wu L."/>
            <person name="Ma J."/>
        </authorList>
    </citation>
    <scope>NUCLEOTIDE SEQUENCE [LARGE SCALE GENOMIC DNA]</scope>
    <source>
        <strain evidence="8">JCM 31890</strain>
    </source>
</reference>
<dbReference type="InterPro" id="IPR005467">
    <property type="entry name" value="His_kinase_dom"/>
</dbReference>
<sequence>MHPTPPDPHPTGTAAAEAPPVFAPTAWPDAPAPRAEAAPEPLPTDVPALQAALAASRAECAALRAAQESFMHSVSHDLRAPLRHVTSYGGLVRELLQELPAPRPAQVDEVLGFVVTMEQSSRRMAAMLDALLALSRAGRAPQQVQPVALAAVLQEVQAQCAPRAAGRTVQWDIAPALATLPPLAADAAQLREVLVQLLDNALKFTAPRSVARIHVGPAAGPLVPGRVRWQVLDNGVGFDTARAAGLGGVFHRLHRESEFAGLGTGLALCQVVAQRHGAWLAVVGEVGRGCGVVVDWPAAGA</sequence>
<comment type="catalytic activity">
    <reaction evidence="1">
        <text>ATP + protein L-histidine = ADP + protein N-phospho-L-histidine.</text>
        <dbReference type="EC" id="2.7.13.3"/>
    </reaction>
</comment>
<dbReference type="EMBL" id="BAABEX010000010">
    <property type="protein sequence ID" value="GAA4423796.1"/>
    <property type="molecule type" value="Genomic_DNA"/>
</dbReference>
<dbReference type="Pfam" id="PF02518">
    <property type="entry name" value="HATPase_c"/>
    <property type="match status" value="1"/>
</dbReference>
<dbReference type="PANTHER" id="PTHR42878">
    <property type="entry name" value="TWO-COMPONENT HISTIDINE KINASE"/>
    <property type="match status" value="1"/>
</dbReference>
<protein>
    <recommendedName>
        <fullName evidence="2">histidine kinase</fullName>
        <ecNumber evidence="2">2.7.13.3</ecNumber>
    </recommendedName>
</protein>
<dbReference type="Gene3D" id="1.10.287.130">
    <property type="match status" value="1"/>
</dbReference>
<evidence type="ECO:0000259" key="6">
    <source>
        <dbReference type="PROSITE" id="PS50109"/>
    </source>
</evidence>
<evidence type="ECO:0000256" key="5">
    <source>
        <dbReference type="SAM" id="MobiDB-lite"/>
    </source>
</evidence>
<name>A0ABP8L7P7_9BURK</name>
<evidence type="ECO:0000313" key="7">
    <source>
        <dbReference type="EMBL" id="GAA4423796.1"/>
    </source>
</evidence>